<dbReference type="SUPFAM" id="SSF75005">
    <property type="entry name" value="Arabinanase/levansucrase/invertase"/>
    <property type="match status" value="1"/>
</dbReference>
<feature type="chain" id="PRO_5028818140" evidence="1">
    <location>
        <begin position="41"/>
        <end position="699"/>
    </location>
</feature>
<dbReference type="Proteomes" id="UP000515811">
    <property type="component" value="Chromosome"/>
</dbReference>
<keyword evidence="1" id="KW-0732">Signal</keyword>
<name>A0A7G9RLE9_9BURK</name>
<evidence type="ECO:0000256" key="1">
    <source>
        <dbReference type="SAM" id="SignalP"/>
    </source>
</evidence>
<proteinExistence type="predicted"/>
<feature type="signal peptide" evidence="1">
    <location>
        <begin position="1"/>
        <end position="40"/>
    </location>
</feature>
<dbReference type="InterPro" id="IPR026442">
    <property type="entry name" value="IPTL_CTERM"/>
</dbReference>
<gene>
    <name evidence="5" type="ORF">H9K76_18030</name>
</gene>
<evidence type="ECO:0000259" key="2">
    <source>
        <dbReference type="Pfam" id="PF01345"/>
    </source>
</evidence>
<dbReference type="Pfam" id="PF25564">
    <property type="entry name" value="DUF7933"/>
    <property type="match status" value="1"/>
</dbReference>
<organism evidence="5 6">
    <name type="scientific">Diaphorobacter ruginosibacter</name>
    <dbReference type="NCBI Taxonomy" id="1715720"/>
    <lineage>
        <taxon>Bacteria</taxon>
        <taxon>Pseudomonadati</taxon>
        <taxon>Pseudomonadota</taxon>
        <taxon>Betaproteobacteria</taxon>
        <taxon>Burkholderiales</taxon>
        <taxon>Comamonadaceae</taxon>
        <taxon>Diaphorobacter</taxon>
    </lineage>
</organism>
<accession>A0A7G9RLE9</accession>
<dbReference type="InterPro" id="IPR001434">
    <property type="entry name" value="OmcB-like_DUF11"/>
</dbReference>
<feature type="domain" description="IPTL-CTERM protein sorting" evidence="3">
    <location>
        <begin position="658"/>
        <end position="685"/>
    </location>
</feature>
<dbReference type="EMBL" id="CP060714">
    <property type="protein sequence ID" value="QNN56424.1"/>
    <property type="molecule type" value="Genomic_DNA"/>
</dbReference>
<evidence type="ECO:0000313" key="5">
    <source>
        <dbReference type="EMBL" id="QNN56424.1"/>
    </source>
</evidence>
<reference evidence="5 6" key="1">
    <citation type="submission" date="2020-08" db="EMBL/GenBank/DDBJ databases">
        <title>Genome sequence of Diaphorobacter ruginosibacter DSM 27467T.</title>
        <authorList>
            <person name="Hyun D.-W."/>
            <person name="Bae J.-W."/>
        </authorList>
    </citation>
    <scope>NUCLEOTIDE SEQUENCE [LARGE SCALE GENOMIC DNA]</scope>
    <source>
        <strain evidence="5 6">DSM 27467</strain>
    </source>
</reference>
<feature type="domain" description="DUF11" evidence="2">
    <location>
        <begin position="528"/>
        <end position="633"/>
    </location>
</feature>
<protein>
    <submittedName>
        <fullName evidence="5">DUF11 domain-containing protein</fullName>
    </submittedName>
</protein>
<dbReference type="InterPro" id="IPR057693">
    <property type="entry name" value="DUF7933"/>
</dbReference>
<keyword evidence="6" id="KW-1185">Reference proteome</keyword>
<dbReference type="PANTHER" id="PTHR34819">
    <property type="entry name" value="LARGE CYSTEINE-RICH PERIPLASMIC PROTEIN OMCB"/>
    <property type="match status" value="1"/>
</dbReference>
<dbReference type="Pfam" id="PF01345">
    <property type="entry name" value="DUF11"/>
    <property type="match status" value="1"/>
</dbReference>
<dbReference type="PANTHER" id="PTHR34819:SF3">
    <property type="entry name" value="CELL SURFACE PROTEIN"/>
    <property type="match status" value="1"/>
</dbReference>
<dbReference type="InterPro" id="IPR051172">
    <property type="entry name" value="Chlamydia_OmcB"/>
</dbReference>
<dbReference type="AlphaFoldDB" id="A0A7G9RLE9"/>
<evidence type="ECO:0000259" key="4">
    <source>
        <dbReference type="Pfam" id="PF25564"/>
    </source>
</evidence>
<dbReference type="Pfam" id="PF18203">
    <property type="entry name" value="IPTL-CTERM"/>
    <property type="match status" value="1"/>
</dbReference>
<evidence type="ECO:0000259" key="3">
    <source>
        <dbReference type="Pfam" id="PF18203"/>
    </source>
</evidence>
<dbReference type="InterPro" id="IPR023296">
    <property type="entry name" value="Glyco_hydro_beta-prop_sf"/>
</dbReference>
<dbReference type="NCBIfam" id="TIGR01451">
    <property type="entry name" value="B_ant_repeat"/>
    <property type="match status" value="1"/>
</dbReference>
<dbReference type="InterPro" id="IPR047589">
    <property type="entry name" value="DUF11_rpt"/>
</dbReference>
<dbReference type="RefSeq" id="WP_187596690.1">
    <property type="nucleotide sequence ID" value="NZ_CP060714.1"/>
</dbReference>
<evidence type="ECO:0000313" key="6">
    <source>
        <dbReference type="Proteomes" id="UP000515811"/>
    </source>
</evidence>
<dbReference type="KEGG" id="drg:H9K76_18030"/>
<sequence>MPIHTFARMVGVYQPTKQRRRVGMGLIAAALLAASAAVQSAPAVFPVRTVPVTLDGVPLGTKTPGSGLRNTVVRASDGLYHMWLFGGANVGLSQVVHATSTDGIAFVRQGTVQPPANYWNLACGVSSVPATEPIATFVRVSQVDGQWLMAVWHQQQAGQNWFSYNTSLWRIGTDPNNLSVTPIGPLPSTLCGTSTAPGRFHVGVFGMEDSFIYLRHVPQAGALPGARGGNLGRYGVNLTASPVTTTPRPAADTGTPKQTLEADLFAGTGFAETTPLPAGTTRALVNNAGRTLRRGGVLGTYYNFADYNTTAAMEKDLWYVESSDGGASWAAPVRIYGPQGSNVLVNGLPNNGNFSAPEVTSDGRSYFTTRDACNNNVMVTAPNAGVDPGMGISMQFSPSSVVAGQTTQWSITLQGPQGCDPTAAIPVVTDLAYAHPLPSSLQLTGTVVSNSCAGTLAAPAGGSLSLSGVALAAGQSCTTVVEVRGVEPGSYSERIAAAALTNAQNLTPARDAEATLAVSAAPVVVPQVSVAKSRSGGTLAAGDTAIYTVTVANTGEAPAGGTVLHDAVPAGIETWDWTCTASGGAVCPAASGAVALSEPIADFPAGSQLAYTVTAKLSASASGTLTNVAVVTPPTGGSCASACEAQVSDMIAHRGDAAPVPALAQWALMLLSIALAGVAAAGWRRVACIDDSPKQGKGR</sequence>
<feature type="domain" description="DUF7933" evidence="4">
    <location>
        <begin position="392"/>
        <end position="518"/>
    </location>
</feature>